<keyword evidence="2" id="KW-1185">Reference proteome</keyword>
<accession>A0A9K3E2N7</accession>
<dbReference type="Proteomes" id="UP000215914">
    <property type="component" value="Unassembled WGS sequence"/>
</dbReference>
<evidence type="ECO:0000313" key="2">
    <source>
        <dbReference type="Proteomes" id="UP000215914"/>
    </source>
</evidence>
<dbReference type="EMBL" id="MNCJ02000330">
    <property type="protein sequence ID" value="KAF5764948.1"/>
    <property type="molecule type" value="Genomic_DNA"/>
</dbReference>
<evidence type="ECO:0000313" key="1">
    <source>
        <dbReference type="EMBL" id="KAF5764948.1"/>
    </source>
</evidence>
<comment type="caution">
    <text evidence="1">The sequence shown here is derived from an EMBL/GenBank/DDBJ whole genome shotgun (WGS) entry which is preliminary data.</text>
</comment>
<gene>
    <name evidence="1" type="ORF">HanXRQr2_Chr15g0697961</name>
</gene>
<protein>
    <submittedName>
        <fullName evidence="1">Uncharacterized protein</fullName>
    </submittedName>
</protein>
<organism evidence="1 2">
    <name type="scientific">Helianthus annuus</name>
    <name type="common">Common sunflower</name>
    <dbReference type="NCBI Taxonomy" id="4232"/>
    <lineage>
        <taxon>Eukaryota</taxon>
        <taxon>Viridiplantae</taxon>
        <taxon>Streptophyta</taxon>
        <taxon>Embryophyta</taxon>
        <taxon>Tracheophyta</taxon>
        <taxon>Spermatophyta</taxon>
        <taxon>Magnoliopsida</taxon>
        <taxon>eudicotyledons</taxon>
        <taxon>Gunneridae</taxon>
        <taxon>Pentapetalae</taxon>
        <taxon>asterids</taxon>
        <taxon>campanulids</taxon>
        <taxon>Asterales</taxon>
        <taxon>Asteraceae</taxon>
        <taxon>Asteroideae</taxon>
        <taxon>Heliantheae alliance</taxon>
        <taxon>Heliantheae</taxon>
        <taxon>Helianthus</taxon>
    </lineage>
</organism>
<reference evidence="1" key="2">
    <citation type="submission" date="2020-06" db="EMBL/GenBank/DDBJ databases">
        <title>Helianthus annuus Genome sequencing and assembly Release 2.</title>
        <authorList>
            <person name="Gouzy J."/>
            <person name="Langlade N."/>
            <person name="Munos S."/>
        </authorList>
    </citation>
    <scope>NUCLEOTIDE SEQUENCE</scope>
    <source>
        <tissue evidence="1">Leaves</tissue>
    </source>
</reference>
<dbReference type="AlphaFoldDB" id="A0A9K3E2N7"/>
<name>A0A9K3E2N7_HELAN</name>
<reference evidence="1" key="1">
    <citation type="journal article" date="2017" name="Nature">
        <title>The sunflower genome provides insights into oil metabolism, flowering and Asterid evolution.</title>
        <authorList>
            <person name="Badouin H."/>
            <person name="Gouzy J."/>
            <person name="Grassa C.J."/>
            <person name="Murat F."/>
            <person name="Staton S.E."/>
            <person name="Cottret L."/>
            <person name="Lelandais-Briere C."/>
            <person name="Owens G.L."/>
            <person name="Carrere S."/>
            <person name="Mayjonade B."/>
            <person name="Legrand L."/>
            <person name="Gill N."/>
            <person name="Kane N.C."/>
            <person name="Bowers J.E."/>
            <person name="Hubner S."/>
            <person name="Bellec A."/>
            <person name="Berard A."/>
            <person name="Berges H."/>
            <person name="Blanchet N."/>
            <person name="Boniface M.C."/>
            <person name="Brunel D."/>
            <person name="Catrice O."/>
            <person name="Chaidir N."/>
            <person name="Claudel C."/>
            <person name="Donnadieu C."/>
            <person name="Faraut T."/>
            <person name="Fievet G."/>
            <person name="Helmstetter N."/>
            <person name="King M."/>
            <person name="Knapp S.J."/>
            <person name="Lai Z."/>
            <person name="Le Paslier M.C."/>
            <person name="Lippi Y."/>
            <person name="Lorenzon L."/>
            <person name="Mandel J.R."/>
            <person name="Marage G."/>
            <person name="Marchand G."/>
            <person name="Marquand E."/>
            <person name="Bret-Mestries E."/>
            <person name="Morien E."/>
            <person name="Nambeesan S."/>
            <person name="Nguyen T."/>
            <person name="Pegot-Espagnet P."/>
            <person name="Pouilly N."/>
            <person name="Raftis F."/>
            <person name="Sallet E."/>
            <person name="Schiex T."/>
            <person name="Thomas J."/>
            <person name="Vandecasteele C."/>
            <person name="Vares D."/>
            <person name="Vear F."/>
            <person name="Vautrin S."/>
            <person name="Crespi M."/>
            <person name="Mangin B."/>
            <person name="Burke J.M."/>
            <person name="Salse J."/>
            <person name="Munos S."/>
            <person name="Vincourt P."/>
            <person name="Rieseberg L.H."/>
            <person name="Langlade N.B."/>
        </authorList>
    </citation>
    <scope>NUCLEOTIDE SEQUENCE</scope>
    <source>
        <tissue evidence="1">Leaves</tissue>
    </source>
</reference>
<sequence>MGGGFYPDGDDDERWWWWFEQAVIGIGGRSGGGCGWSLRRWCLSMDGANGGVQIGCGGTCVFKFNV</sequence>
<dbReference type="Gramene" id="mRNA:HanXRQr2_Chr15g0697961">
    <property type="protein sequence ID" value="mRNA:HanXRQr2_Chr15g0697961"/>
    <property type="gene ID" value="HanXRQr2_Chr15g0697961"/>
</dbReference>
<proteinExistence type="predicted"/>